<name>A0A7S3LJZ5_9STRA</name>
<protein>
    <submittedName>
        <fullName evidence="2">Uncharacterized protein</fullName>
    </submittedName>
</protein>
<feature type="region of interest" description="Disordered" evidence="1">
    <location>
        <begin position="1"/>
        <end position="21"/>
    </location>
</feature>
<dbReference type="EMBL" id="HBIN01005574">
    <property type="protein sequence ID" value="CAE0433707.1"/>
    <property type="molecule type" value="Transcribed_RNA"/>
</dbReference>
<organism evidence="2">
    <name type="scientific">Aplanochytrium stocchinoi</name>
    <dbReference type="NCBI Taxonomy" id="215587"/>
    <lineage>
        <taxon>Eukaryota</taxon>
        <taxon>Sar</taxon>
        <taxon>Stramenopiles</taxon>
        <taxon>Bigyra</taxon>
        <taxon>Labyrinthulomycetes</taxon>
        <taxon>Thraustochytrida</taxon>
        <taxon>Thraustochytriidae</taxon>
        <taxon>Aplanochytrium</taxon>
    </lineage>
</organism>
<reference evidence="2" key="1">
    <citation type="submission" date="2021-01" db="EMBL/GenBank/DDBJ databases">
        <authorList>
            <person name="Corre E."/>
            <person name="Pelletier E."/>
            <person name="Niang G."/>
            <person name="Scheremetjew M."/>
            <person name="Finn R."/>
            <person name="Kale V."/>
            <person name="Holt S."/>
            <person name="Cochrane G."/>
            <person name="Meng A."/>
            <person name="Brown T."/>
            <person name="Cohen L."/>
        </authorList>
    </citation>
    <scope>NUCLEOTIDE SEQUENCE</scope>
    <source>
        <strain evidence="2">GSBS06</strain>
    </source>
</reference>
<accession>A0A7S3LJZ5</accession>
<gene>
    <name evidence="2" type="ORF">ASTO00021_LOCUS4027</name>
</gene>
<evidence type="ECO:0000256" key="1">
    <source>
        <dbReference type="SAM" id="MobiDB-lite"/>
    </source>
</evidence>
<dbReference type="AlphaFoldDB" id="A0A7S3LJZ5"/>
<proteinExistence type="predicted"/>
<sequence length="117" mass="13564">MVELTNIPLQPEQENGGQGDDDKLAEYIAEAEKICLHCPDFLMPTVIESMLKPFVESLTREEHYQLLLSMYTLARASTEEKERFITKPESFELALEVLEDTFTEGVENYFNRERNTN</sequence>
<evidence type="ECO:0000313" key="2">
    <source>
        <dbReference type="EMBL" id="CAE0433707.1"/>
    </source>
</evidence>